<feature type="transmembrane region" description="Helical" evidence="7">
    <location>
        <begin position="109"/>
        <end position="128"/>
    </location>
</feature>
<evidence type="ECO:0000256" key="4">
    <source>
        <dbReference type="ARBA" id="ARBA00023136"/>
    </source>
</evidence>
<feature type="transmembrane region" description="Helical" evidence="7">
    <location>
        <begin position="148"/>
        <end position="166"/>
    </location>
</feature>
<evidence type="ECO:0000313" key="8">
    <source>
        <dbReference type="EMBL" id="AEK29448.1"/>
    </source>
</evidence>
<feature type="transmembrane region" description="Helical" evidence="7">
    <location>
        <begin position="231"/>
        <end position="250"/>
    </location>
</feature>
<evidence type="ECO:0000256" key="1">
    <source>
        <dbReference type="ARBA" id="ARBA00004141"/>
    </source>
</evidence>
<dbReference type="GO" id="GO:0016020">
    <property type="term" value="C:membrane"/>
    <property type="evidence" value="ECO:0007669"/>
    <property type="project" value="UniProtKB-SubCell"/>
</dbReference>
<proteinExistence type="predicted"/>
<keyword evidence="2 7" id="KW-0812">Transmembrane</keyword>
<dbReference type="KEGG" id="bnm:BALAC2494_01099"/>
<feature type="binding site" evidence="5">
    <location>
        <position position="266"/>
    </location>
    <ligand>
        <name>Zn(2+)</name>
        <dbReference type="ChEBI" id="CHEBI:29105"/>
    </ligand>
</feature>
<reference evidence="8 9" key="1">
    <citation type="journal article" date="2011" name="J. Bacteriol.">
        <title>Genome Sequence of the Probiotic Strain Bifidobacterium animalis subsp. lactis CNCM I-2494.</title>
        <authorList>
            <person name="Chervaux C."/>
            <person name="Grimaldi C."/>
            <person name="Bolotin A."/>
            <person name="Quinquis B."/>
            <person name="Legrain-Raspaud S."/>
            <person name="van Hylckama Vlieg J.E."/>
            <person name="Denariaz G."/>
            <person name="Smokvina T."/>
        </authorList>
    </citation>
    <scope>NUCLEOTIDE SEQUENCE [LARGE SCALE GENOMIC DNA]</scope>
    <source>
        <strain evidence="8 9">CNCM I-2494</strain>
    </source>
</reference>
<dbReference type="GO" id="GO:0046872">
    <property type="term" value="F:metal ion binding"/>
    <property type="evidence" value="ECO:0007669"/>
    <property type="project" value="UniProtKB-KW"/>
</dbReference>
<dbReference type="Proteomes" id="UP000008394">
    <property type="component" value="Chromosome"/>
</dbReference>
<dbReference type="InterPro" id="IPR004254">
    <property type="entry name" value="AdipoR/HlyIII-related"/>
</dbReference>
<feature type="transmembrane region" description="Helical" evidence="7">
    <location>
        <begin position="199"/>
        <end position="219"/>
    </location>
</feature>
<dbReference type="AlphaFoldDB" id="A0A806FNT2"/>
<dbReference type="EMBL" id="CP002915">
    <property type="protein sequence ID" value="AEK29448.1"/>
    <property type="molecule type" value="Genomic_DNA"/>
</dbReference>
<keyword evidence="3 7" id="KW-1133">Transmembrane helix</keyword>
<dbReference type="PANTHER" id="PTHR20855:SF3">
    <property type="entry name" value="LD03007P"/>
    <property type="match status" value="1"/>
</dbReference>
<organism evidence="8 9">
    <name type="scientific">Bifidobacterium animalis subsp. lactis CNCM I-2494</name>
    <dbReference type="NCBI Taxonomy" id="1042403"/>
    <lineage>
        <taxon>Bacteria</taxon>
        <taxon>Bacillati</taxon>
        <taxon>Actinomycetota</taxon>
        <taxon>Actinomycetes</taxon>
        <taxon>Bifidobacteriales</taxon>
        <taxon>Bifidobacteriaceae</taxon>
        <taxon>Bifidobacterium</taxon>
    </lineage>
</organism>
<feature type="transmembrane region" description="Helical" evidence="7">
    <location>
        <begin position="82"/>
        <end position="102"/>
    </location>
</feature>
<keyword evidence="5" id="KW-0479">Metal-binding</keyword>
<sequence>MLGNMANRRANPSQRKPPRSSYLEDSRMKRNNRHIGQVTRSQKPRKVVTAKKLRAQSKRNEQYRTKMQLRQILLEKPKLRGWLHLIAFPFSVATSVILICLAPSGWMKVAISVYSATIILLFGNSAALHLGHGYFPKAVDDVLCRIDYSNIFLVIAGTCTPFFFALNNTVICWVYVGVVWVTALLGTFVHLIYPVGLDWLFTIVYIVLGLAPITIIWLFWKSPYIGPVPTILVIAGGACYIAGAVCFALRKPNPFPKWFGFHELFHLGTIGGYVCHVIALFMVVLRMRALM</sequence>
<keyword evidence="4 7" id="KW-0472">Membrane</keyword>
<name>A0A806FNT2_BIFAN</name>
<evidence type="ECO:0000256" key="5">
    <source>
        <dbReference type="PIRSR" id="PIRSR604254-1"/>
    </source>
</evidence>
<feature type="transmembrane region" description="Helical" evidence="7">
    <location>
        <begin position="265"/>
        <end position="285"/>
    </location>
</feature>
<feature type="transmembrane region" description="Helical" evidence="7">
    <location>
        <begin position="173"/>
        <end position="193"/>
    </location>
</feature>
<feature type="region of interest" description="Disordered" evidence="6">
    <location>
        <begin position="1"/>
        <end position="42"/>
    </location>
</feature>
<evidence type="ECO:0000256" key="3">
    <source>
        <dbReference type="ARBA" id="ARBA00022989"/>
    </source>
</evidence>
<evidence type="ECO:0000313" key="9">
    <source>
        <dbReference type="Proteomes" id="UP000008394"/>
    </source>
</evidence>
<accession>A0A806FNT2</accession>
<gene>
    <name evidence="8" type="ORF">BALAC2494_01099</name>
</gene>
<evidence type="ECO:0000256" key="6">
    <source>
        <dbReference type="SAM" id="MobiDB-lite"/>
    </source>
</evidence>
<comment type="subcellular location">
    <subcellularLocation>
        <location evidence="1">Membrane</location>
        <topology evidence="1">Multi-pass membrane protein</topology>
    </subcellularLocation>
</comment>
<evidence type="ECO:0000256" key="7">
    <source>
        <dbReference type="SAM" id="Phobius"/>
    </source>
</evidence>
<keyword evidence="5" id="KW-0862">Zinc</keyword>
<feature type="binding site" evidence="5">
    <location>
        <position position="129"/>
    </location>
    <ligand>
        <name>Zn(2+)</name>
        <dbReference type="ChEBI" id="CHEBI:29105"/>
    </ligand>
</feature>
<evidence type="ECO:0000256" key="2">
    <source>
        <dbReference type="ARBA" id="ARBA00022692"/>
    </source>
</evidence>
<dbReference type="Pfam" id="PF03006">
    <property type="entry name" value="HlyIII"/>
    <property type="match status" value="1"/>
</dbReference>
<protein>
    <submittedName>
        <fullName evidence="8">Conserved membrane protein (Hemolysin III-like protein)</fullName>
    </submittedName>
</protein>
<dbReference type="PANTHER" id="PTHR20855">
    <property type="entry name" value="ADIPOR/PROGESTIN RECEPTOR-RELATED"/>
    <property type="match status" value="1"/>
</dbReference>
<feature type="binding site" evidence="5">
    <location>
        <position position="262"/>
    </location>
    <ligand>
        <name>Zn(2+)</name>
        <dbReference type="ChEBI" id="CHEBI:29105"/>
    </ligand>
</feature>